<evidence type="ECO:0000256" key="1">
    <source>
        <dbReference type="SAM" id="Phobius"/>
    </source>
</evidence>
<comment type="caution">
    <text evidence="2">The sequence shown here is derived from an EMBL/GenBank/DDBJ whole genome shotgun (WGS) entry which is preliminary data.</text>
</comment>
<name>A0A9P1CJF1_9DINO</name>
<keyword evidence="1" id="KW-0812">Transmembrane</keyword>
<reference evidence="2" key="1">
    <citation type="submission" date="2022-10" db="EMBL/GenBank/DDBJ databases">
        <authorList>
            <person name="Chen Y."/>
            <person name="Dougan E. K."/>
            <person name="Chan C."/>
            <person name="Rhodes N."/>
            <person name="Thang M."/>
        </authorList>
    </citation>
    <scope>NUCLEOTIDE SEQUENCE</scope>
</reference>
<dbReference type="EMBL" id="CAMXCT010001580">
    <property type="protein sequence ID" value="CAI3991331.1"/>
    <property type="molecule type" value="Genomic_DNA"/>
</dbReference>
<dbReference type="EMBL" id="CAMXCT020001580">
    <property type="protein sequence ID" value="CAL1144706.1"/>
    <property type="molecule type" value="Genomic_DNA"/>
</dbReference>
<keyword evidence="1" id="KW-1133">Transmembrane helix</keyword>
<dbReference type="AlphaFoldDB" id="A0A9P1CJF1"/>
<evidence type="ECO:0000313" key="4">
    <source>
        <dbReference type="Proteomes" id="UP001152797"/>
    </source>
</evidence>
<organism evidence="2">
    <name type="scientific">Cladocopium goreaui</name>
    <dbReference type="NCBI Taxonomy" id="2562237"/>
    <lineage>
        <taxon>Eukaryota</taxon>
        <taxon>Sar</taxon>
        <taxon>Alveolata</taxon>
        <taxon>Dinophyceae</taxon>
        <taxon>Suessiales</taxon>
        <taxon>Symbiodiniaceae</taxon>
        <taxon>Cladocopium</taxon>
    </lineage>
</organism>
<gene>
    <name evidence="2" type="ORF">C1SCF055_LOCUS18249</name>
</gene>
<dbReference type="Proteomes" id="UP001152797">
    <property type="component" value="Unassembled WGS sequence"/>
</dbReference>
<protein>
    <submittedName>
        <fullName evidence="2">Uncharacterized protein</fullName>
    </submittedName>
</protein>
<feature type="transmembrane region" description="Helical" evidence="1">
    <location>
        <begin position="6"/>
        <end position="32"/>
    </location>
</feature>
<reference evidence="3" key="2">
    <citation type="submission" date="2024-04" db="EMBL/GenBank/DDBJ databases">
        <authorList>
            <person name="Chen Y."/>
            <person name="Shah S."/>
            <person name="Dougan E. K."/>
            <person name="Thang M."/>
            <person name="Chan C."/>
        </authorList>
    </citation>
    <scope>NUCLEOTIDE SEQUENCE [LARGE SCALE GENOMIC DNA]</scope>
</reference>
<keyword evidence="1" id="KW-0472">Membrane</keyword>
<dbReference type="EMBL" id="CAMXCT030001580">
    <property type="protein sequence ID" value="CAL4778643.1"/>
    <property type="molecule type" value="Genomic_DNA"/>
</dbReference>
<accession>A0A9P1CJF1</accession>
<proteinExistence type="predicted"/>
<evidence type="ECO:0000313" key="2">
    <source>
        <dbReference type="EMBL" id="CAI3991331.1"/>
    </source>
</evidence>
<sequence>MVSFDVLFVAAALISLWVTWSMCSGWATKLLVKKLIGRMSTKDKGEMLLFLMGLVKYVEHGEHDDDDGEWSVVSDVSPTPEDFSRCQHVRTTWRGSNQYQRRLVCKDCGQILFLTKAPKKKITKKNPPNEYDFIMVISVSA</sequence>
<evidence type="ECO:0000313" key="3">
    <source>
        <dbReference type="EMBL" id="CAL1144706.1"/>
    </source>
</evidence>
<keyword evidence="4" id="KW-1185">Reference proteome</keyword>